<reference evidence="1 2" key="1">
    <citation type="journal article" date="2023" name="Nat. Commun.">
        <title>Origin of minicircular mitochondrial genomes in red algae.</title>
        <authorList>
            <person name="Lee Y."/>
            <person name="Cho C.H."/>
            <person name="Lee Y.M."/>
            <person name="Park S.I."/>
            <person name="Yang J.H."/>
            <person name="West J.A."/>
            <person name="Bhattacharya D."/>
            <person name="Yoon H.S."/>
        </authorList>
    </citation>
    <scope>NUCLEOTIDE SEQUENCE [LARGE SCALE GENOMIC DNA]</scope>
    <source>
        <strain evidence="1 2">CCMP1338</strain>
        <tissue evidence="1">Whole cell</tissue>
    </source>
</reference>
<evidence type="ECO:0000313" key="2">
    <source>
        <dbReference type="Proteomes" id="UP001157974"/>
    </source>
</evidence>
<name>A0AAV8UNJ6_9RHOD</name>
<protein>
    <submittedName>
        <fullName evidence="1">Uncharacterized protein</fullName>
    </submittedName>
</protein>
<organism evidence="1 2">
    <name type="scientific">Rhodosorus marinus</name>
    <dbReference type="NCBI Taxonomy" id="101924"/>
    <lineage>
        <taxon>Eukaryota</taxon>
        <taxon>Rhodophyta</taxon>
        <taxon>Stylonematophyceae</taxon>
        <taxon>Stylonematales</taxon>
        <taxon>Stylonemataceae</taxon>
        <taxon>Rhodosorus</taxon>
    </lineage>
</organism>
<accession>A0AAV8UNJ6</accession>
<sequence length="193" mass="21018">MSSGFVFVGGNASTKRLIRVCRASASEELTFEDLEGAAARRGFRISDRSAGPLLAFDAFAEDKRIGFSTGYVVPGLKRLHIEGMKVGQNASKGGSLLDANAAKILVLCLIVRAAEMQAADIYGLAIKDEEEQHRRLSNYIQRMTGAVPVREVGGSLKDAPDRVVWGGEGTIFRASVSELLRKWAPIIHRMARR</sequence>
<dbReference type="Proteomes" id="UP001157974">
    <property type="component" value="Unassembled WGS sequence"/>
</dbReference>
<evidence type="ECO:0000313" key="1">
    <source>
        <dbReference type="EMBL" id="KAJ8903609.1"/>
    </source>
</evidence>
<comment type="caution">
    <text evidence="1">The sequence shown here is derived from an EMBL/GenBank/DDBJ whole genome shotgun (WGS) entry which is preliminary data.</text>
</comment>
<proteinExistence type="predicted"/>
<dbReference type="PANTHER" id="PTHR36897">
    <property type="entry name" value="OS10G0351100-LIKE PROTEIN"/>
    <property type="match status" value="1"/>
</dbReference>
<dbReference type="AlphaFoldDB" id="A0AAV8UNJ6"/>
<dbReference type="EMBL" id="JAMWBK010000007">
    <property type="protein sequence ID" value="KAJ8903609.1"/>
    <property type="molecule type" value="Genomic_DNA"/>
</dbReference>
<dbReference type="PANTHER" id="PTHR36897:SF2">
    <property type="entry name" value="OS10G0350800 PROTEIN"/>
    <property type="match status" value="1"/>
</dbReference>
<keyword evidence="2" id="KW-1185">Reference proteome</keyword>
<gene>
    <name evidence="1" type="ORF">NDN08_004713</name>
</gene>